<evidence type="ECO:0000256" key="2">
    <source>
        <dbReference type="ARBA" id="ARBA00022908"/>
    </source>
</evidence>
<keyword evidence="4" id="KW-0233">DNA recombination</keyword>
<evidence type="ECO:0000313" key="6">
    <source>
        <dbReference type="EMBL" id="MDC7684370.1"/>
    </source>
</evidence>
<evidence type="ECO:0000256" key="4">
    <source>
        <dbReference type="ARBA" id="ARBA00023172"/>
    </source>
</evidence>
<keyword evidence="3" id="KW-0238">DNA-binding</keyword>
<dbReference type="Proteomes" id="UP001214854">
    <property type="component" value="Unassembled WGS sequence"/>
</dbReference>
<evidence type="ECO:0000256" key="3">
    <source>
        <dbReference type="ARBA" id="ARBA00023125"/>
    </source>
</evidence>
<name>A0ABT5HWC0_9CAUL</name>
<organism evidence="6 7">
    <name type="scientific">Asticcacaulis aquaticus</name>
    <dbReference type="NCBI Taxonomy" id="2984212"/>
    <lineage>
        <taxon>Bacteria</taxon>
        <taxon>Pseudomonadati</taxon>
        <taxon>Pseudomonadota</taxon>
        <taxon>Alphaproteobacteria</taxon>
        <taxon>Caulobacterales</taxon>
        <taxon>Caulobacteraceae</taxon>
        <taxon>Asticcacaulis</taxon>
    </lineage>
</organism>
<gene>
    <name evidence="6" type="ORF">PQU92_13875</name>
</gene>
<dbReference type="InterPro" id="IPR002104">
    <property type="entry name" value="Integrase_catalytic"/>
</dbReference>
<dbReference type="Pfam" id="PF00589">
    <property type="entry name" value="Phage_integrase"/>
    <property type="match status" value="1"/>
</dbReference>
<reference evidence="6 7" key="1">
    <citation type="submission" date="2023-01" db="EMBL/GenBank/DDBJ databases">
        <title>Novel species of the genus Asticcacaulis isolated from rivers.</title>
        <authorList>
            <person name="Lu H."/>
        </authorList>
    </citation>
    <scope>NUCLEOTIDE SEQUENCE [LARGE SCALE GENOMIC DNA]</scope>
    <source>
        <strain evidence="6 7">BYS171W</strain>
    </source>
</reference>
<feature type="domain" description="Tyr recombinase" evidence="5">
    <location>
        <begin position="173"/>
        <end position="335"/>
    </location>
</feature>
<dbReference type="CDD" id="cd00796">
    <property type="entry name" value="INT_Rci_Hp1_C"/>
    <property type="match status" value="1"/>
</dbReference>
<dbReference type="PROSITE" id="PS51898">
    <property type="entry name" value="TYR_RECOMBINASE"/>
    <property type="match status" value="1"/>
</dbReference>
<evidence type="ECO:0000259" key="5">
    <source>
        <dbReference type="PROSITE" id="PS51898"/>
    </source>
</evidence>
<accession>A0ABT5HWC0</accession>
<comment type="similarity">
    <text evidence="1">Belongs to the 'phage' integrase family.</text>
</comment>
<dbReference type="PANTHER" id="PTHR30629">
    <property type="entry name" value="PROPHAGE INTEGRASE"/>
    <property type="match status" value="1"/>
</dbReference>
<dbReference type="EMBL" id="JAQQKX010000012">
    <property type="protein sequence ID" value="MDC7684370.1"/>
    <property type="molecule type" value="Genomic_DNA"/>
</dbReference>
<sequence>MPGFGLRFRANGTKRWITRFFERGKARTVTLGAVAEMPAKEARLAAQQRLKQLALIGLPKKPAHNQSKAQTTVFAALVDTFLEDRPFAWKPRTEKRHIACIRSAILPQFGERCVEGLRREDVMRWRDTRIGNTKCFNIEIAVLSALFEYAEKLGIRKIDTNPARGIPRLKQTIRERFLTLPEYRRLFQRLDECDDQLRANSIRLLLHTGARHMEIGGLRWGHVSSGRLEIPDSKTGPKTILLSRQAQGILASLPRGDDHDLVFSPNGRTPAYLGKFWMNFRSRAGLPDVRLHDLRHSYASIAVQNGINLAHVGRLLGHALPETMNRPGFAGGSLV</sequence>
<protein>
    <submittedName>
        <fullName evidence="6">Site-specific integrase</fullName>
    </submittedName>
</protein>
<dbReference type="Pfam" id="PF13356">
    <property type="entry name" value="Arm-DNA-bind_3"/>
    <property type="match status" value="1"/>
</dbReference>
<dbReference type="InterPro" id="IPR038488">
    <property type="entry name" value="Integrase_DNA-bd_sf"/>
</dbReference>
<proteinExistence type="inferred from homology"/>
<dbReference type="InterPro" id="IPR010998">
    <property type="entry name" value="Integrase_recombinase_N"/>
</dbReference>
<dbReference type="InterPro" id="IPR011010">
    <property type="entry name" value="DNA_brk_join_enz"/>
</dbReference>
<dbReference type="InterPro" id="IPR013762">
    <property type="entry name" value="Integrase-like_cat_sf"/>
</dbReference>
<keyword evidence="2" id="KW-0229">DNA integration</keyword>
<keyword evidence="7" id="KW-1185">Reference proteome</keyword>
<dbReference type="Gene3D" id="1.10.443.10">
    <property type="entry name" value="Intergrase catalytic core"/>
    <property type="match status" value="1"/>
</dbReference>
<dbReference type="InterPro" id="IPR025166">
    <property type="entry name" value="Integrase_DNA_bind_dom"/>
</dbReference>
<comment type="caution">
    <text evidence="6">The sequence shown here is derived from an EMBL/GenBank/DDBJ whole genome shotgun (WGS) entry which is preliminary data.</text>
</comment>
<dbReference type="Gene3D" id="1.10.150.130">
    <property type="match status" value="1"/>
</dbReference>
<dbReference type="Gene3D" id="3.30.160.390">
    <property type="entry name" value="Integrase, DNA-binding domain"/>
    <property type="match status" value="1"/>
</dbReference>
<dbReference type="PANTHER" id="PTHR30629:SF2">
    <property type="entry name" value="PROPHAGE INTEGRASE INTS-RELATED"/>
    <property type="match status" value="1"/>
</dbReference>
<evidence type="ECO:0000256" key="1">
    <source>
        <dbReference type="ARBA" id="ARBA00008857"/>
    </source>
</evidence>
<dbReference type="SUPFAM" id="SSF56349">
    <property type="entry name" value="DNA breaking-rejoining enzymes"/>
    <property type="match status" value="1"/>
</dbReference>
<evidence type="ECO:0000313" key="7">
    <source>
        <dbReference type="Proteomes" id="UP001214854"/>
    </source>
</evidence>
<dbReference type="InterPro" id="IPR050808">
    <property type="entry name" value="Phage_Integrase"/>
</dbReference>